<evidence type="ECO:0000313" key="2">
    <source>
        <dbReference type="EMBL" id="KAF2690179.1"/>
    </source>
</evidence>
<reference evidence="2" key="1">
    <citation type="journal article" date="2020" name="Stud. Mycol.">
        <title>101 Dothideomycetes genomes: a test case for predicting lifestyles and emergence of pathogens.</title>
        <authorList>
            <person name="Haridas S."/>
            <person name="Albert R."/>
            <person name="Binder M."/>
            <person name="Bloem J."/>
            <person name="Labutti K."/>
            <person name="Salamov A."/>
            <person name="Andreopoulos B."/>
            <person name="Baker S."/>
            <person name="Barry K."/>
            <person name="Bills G."/>
            <person name="Bluhm B."/>
            <person name="Cannon C."/>
            <person name="Castanera R."/>
            <person name="Culley D."/>
            <person name="Daum C."/>
            <person name="Ezra D."/>
            <person name="Gonzalez J."/>
            <person name="Henrissat B."/>
            <person name="Kuo A."/>
            <person name="Liang C."/>
            <person name="Lipzen A."/>
            <person name="Lutzoni F."/>
            <person name="Magnuson J."/>
            <person name="Mondo S."/>
            <person name="Nolan M."/>
            <person name="Ohm R."/>
            <person name="Pangilinan J."/>
            <person name="Park H.-J."/>
            <person name="Ramirez L."/>
            <person name="Alfaro M."/>
            <person name="Sun H."/>
            <person name="Tritt A."/>
            <person name="Yoshinaga Y."/>
            <person name="Zwiers L.-H."/>
            <person name="Turgeon B."/>
            <person name="Goodwin S."/>
            <person name="Spatafora J."/>
            <person name="Crous P."/>
            <person name="Grigoriev I."/>
        </authorList>
    </citation>
    <scope>NUCLEOTIDE SEQUENCE</scope>
    <source>
        <strain evidence="2">CBS 122367</strain>
    </source>
</reference>
<name>A0A6G1JJ57_9PLEO</name>
<dbReference type="EMBL" id="MU005571">
    <property type="protein sequence ID" value="KAF2690179.1"/>
    <property type="molecule type" value="Genomic_DNA"/>
</dbReference>
<organism evidence="2 3">
    <name type="scientific">Lentithecium fluviatile CBS 122367</name>
    <dbReference type="NCBI Taxonomy" id="1168545"/>
    <lineage>
        <taxon>Eukaryota</taxon>
        <taxon>Fungi</taxon>
        <taxon>Dikarya</taxon>
        <taxon>Ascomycota</taxon>
        <taxon>Pezizomycotina</taxon>
        <taxon>Dothideomycetes</taxon>
        <taxon>Pleosporomycetidae</taxon>
        <taxon>Pleosporales</taxon>
        <taxon>Massarineae</taxon>
        <taxon>Lentitheciaceae</taxon>
        <taxon>Lentithecium</taxon>
    </lineage>
</organism>
<sequence>MTPSSHATFGALWMFNGFAFSLGYGAIGCLISSSRYLLSSLPAKSNDMNARRPQRLRNGQICIGGPEVVAAPSGQLCFIVCGILHLRGVE</sequence>
<keyword evidence="3" id="KW-1185">Reference proteome</keyword>
<evidence type="ECO:0000313" key="3">
    <source>
        <dbReference type="Proteomes" id="UP000799291"/>
    </source>
</evidence>
<gene>
    <name evidence="2" type="ORF">K458DRAFT_99716</name>
</gene>
<dbReference type="Proteomes" id="UP000799291">
    <property type="component" value="Unassembled WGS sequence"/>
</dbReference>
<keyword evidence="1" id="KW-0812">Transmembrane</keyword>
<protein>
    <submittedName>
        <fullName evidence="2">Uncharacterized protein</fullName>
    </submittedName>
</protein>
<evidence type="ECO:0000256" key="1">
    <source>
        <dbReference type="SAM" id="Phobius"/>
    </source>
</evidence>
<accession>A0A6G1JJ57</accession>
<keyword evidence="1" id="KW-0472">Membrane</keyword>
<keyword evidence="1" id="KW-1133">Transmembrane helix</keyword>
<dbReference type="AlphaFoldDB" id="A0A6G1JJ57"/>
<feature type="transmembrane region" description="Helical" evidence="1">
    <location>
        <begin position="12"/>
        <end position="38"/>
    </location>
</feature>
<proteinExistence type="predicted"/>